<evidence type="ECO:0000313" key="2">
    <source>
        <dbReference type="Proteomes" id="UP000228508"/>
    </source>
</evidence>
<name>A0A2H0TNI3_9BACT</name>
<dbReference type="InterPro" id="IPR045864">
    <property type="entry name" value="aa-tRNA-synth_II/BPL/LPL"/>
</dbReference>
<protein>
    <submittedName>
        <fullName evidence="1">Uncharacterized protein</fullName>
    </submittedName>
</protein>
<accession>A0A2H0TNI3</accession>
<dbReference type="Proteomes" id="UP000228508">
    <property type="component" value="Unassembled WGS sequence"/>
</dbReference>
<dbReference type="Gene3D" id="3.30.930.10">
    <property type="entry name" value="Bira Bifunctional Protein, Domain 2"/>
    <property type="match status" value="1"/>
</dbReference>
<sequence length="406" mass="46633">MERKTMAKEEKLDILDTKEAKIIKDYFIGHGWEERNCSHCDSRFLVKPRNETKTCGREDCSNLDFLDRPKRKRFLTTIDFVSQFEKFFSSLDYERSEPVGIVNKTGSTLFAGTAGQIFDRAIFNEEEIDGKPKFVVQPVIRLQGRPFVGEKPGFSTSFVNVAIEQLNPAIEEHVKHLDDWLNFTSQTGLFMGEMTIRIVKDSPDWGGHNLDAITAKMYYGGLEIGVANWFVGIPQNSRESLRMSDISFGLERMVWVANKSKSYYDAIGPLNYSIKNDQRLMDSYRTAVLMSLAGVEPDIRDRSSKLRALIKDISVPGQEIDRDLIIFYANWWKKFALFEVPVESVFQVIIKERNRNINLDIKKELGVSDSIPLDISPVEYINKIIEFGIPFEKIKEFLTKSSKDKS</sequence>
<proteinExistence type="predicted"/>
<evidence type="ECO:0000313" key="1">
    <source>
        <dbReference type="EMBL" id="PIR73126.1"/>
    </source>
</evidence>
<gene>
    <name evidence="1" type="ORF">COV26_00160</name>
</gene>
<reference evidence="2" key="1">
    <citation type="submission" date="2017-09" db="EMBL/GenBank/DDBJ databases">
        <title>Depth-based differentiation of microbial function through sediment-hosted aquifers and enrichment of novel symbionts in the deep terrestrial subsurface.</title>
        <authorList>
            <person name="Probst A.J."/>
            <person name="Ladd B."/>
            <person name="Jarett J.K."/>
            <person name="Geller-Mcgrath D.E."/>
            <person name="Sieber C.M.K."/>
            <person name="Emerson J.B."/>
            <person name="Anantharaman K."/>
            <person name="Thomas B.C."/>
            <person name="Malmstrom R."/>
            <person name="Stieglmeier M."/>
            <person name="Klingl A."/>
            <person name="Woyke T."/>
            <person name="Ryan C.M."/>
            <person name="Banfield J.F."/>
        </authorList>
    </citation>
    <scope>NUCLEOTIDE SEQUENCE [LARGE SCALE GENOMIC DNA]</scope>
</reference>
<organism evidence="1 2">
    <name type="scientific">Candidatus Nealsonbacteria bacterium CG10_big_fil_rev_8_21_14_0_10_36_23</name>
    <dbReference type="NCBI Taxonomy" id="1974709"/>
    <lineage>
        <taxon>Bacteria</taxon>
        <taxon>Candidatus Nealsoniibacteriota</taxon>
    </lineage>
</organism>
<dbReference type="EMBL" id="PFCH01000003">
    <property type="protein sequence ID" value="PIR73126.1"/>
    <property type="molecule type" value="Genomic_DNA"/>
</dbReference>
<comment type="caution">
    <text evidence="1">The sequence shown here is derived from an EMBL/GenBank/DDBJ whole genome shotgun (WGS) entry which is preliminary data.</text>
</comment>
<dbReference type="AlphaFoldDB" id="A0A2H0TNI3"/>